<dbReference type="RefSeq" id="WP_003434819.1">
    <property type="nucleotide sequence ID" value="NZ_BBYB01000040.1"/>
</dbReference>
<protein>
    <submittedName>
        <fullName evidence="3">Uncharacterized protein</fullName>
    </submittedName>
</protein>
<gene>
    <name evidence="3" type="ORF">BN1095_530035</name>
    <name evidence="1" type="ORF">BN1096_180022</name>
    <name evidence="2" type="ORF">BN1097_160023</name>
</gene>
<proteinExistence type="predicted"/>
<dbReference type="EMBL" id="LK933216">
    <property type="protein sequence ID" value="CDT51190.1"/>
    <property type="molecule type" value="Genomic_DNA"/>
</dbReference>
<dbReference type="GeneID" id="66352894"/>
<dbReference type="EMBL" id="LK932350">
    <property type="protein sequence ID" value="CDS83541.1"/>
    <property type="molecule type" value="Genomic_DNA"/>
</dbReference>
<organism evidence="3">
    <name type="scientific">Clostridioides difficile</name>
    <name type="common">Peptoclostridium difficile</name>
    <dbReference type="NCBI Taxonomy" id="1496"/>
    <lineage>
        <taxon>Bacteria</taxon>
        <taxon>Bacillati</taxon>
        <taxon>Bacillota</taxon>
        <taxon>Clostridia</taxon>
        <taxon>Peptostreptococcales</taxon>
        <taxon>Peptostreptococcaceae</taxon>
        <taxon>Clostridioides</taxon>
    </lineage>
</organism>
<evidence type="ECO:0000313" key="1">
    <source>
        <dbReference type="EMBL" id="CDS83430.1"/>
    </source>
</evidence>
<accession>A0A069AZ51</accession>
<sequence length="113" mass="13327">MLLILGNLNLNLDFDYRIIREENEDVDIFIDINYRSLDIDTDGSNLFNSRIQFPFVRALILRLNKNNQCMTIHLLRDIDLFSAFANFEVDYTDSIINIKNQNEKVILNKSIKK</sequence>
<evidence type="ECO:0000313" key="3">
    <source>
        <dbReference type="EMBL" id="CDT51190.1"/>
    </source>
</evidence>
<dbReference type="AlphaFoldDB" id="A0A069AZ51"/>
<dbReference type="EMBL" id="LK932467">
    <property type="protein sequence ID" value="CDS83430.1"/>
    <property type="molecule type" value="Genomic_DNA"/>
</dbReference>
<evidence type="ECO:0000313" key="2">
    <source>
        <dbReference type="EMBL" id="CDS83541.1"/>
    </source>
</evidence>
<name>A0A069AZ51_CLODI</name>
<reference evidence="3" key="1">
    <citation type="submission" date="2014-07" db="EMBL/GenBank/DDBJ databases">
        <authorList>
            <person name="Monot Marc"/>
        </authorList>
    </citation>
    <scope>NUCLEOTIDE SEQUENCE</scope>
    <source>
        <strain evidence="3">7032989</strain>
        <strain evidence="2">7032994</strain>
    </source>
</reference>